<dbReference type="PANTHER" id="PTHR15044:SF0">
    <property type="entry name" value="PRO-FMRFAMIDE-RELATED NEUROPEPTIDE FF"/>
    <property type="match status" value="1"/>
</dbReference>
<dbReference type="PRINTS" id="PR01682">
    <property type="entry name" value="FMRFAMIDEPEP"/>
</dbReference>
<proteinExistence type="evidence at transcript level"/>
<dbReference type="EMBL" id="AB193135">
    <property type="protein sequence ID" value="BAF34886.1"/>
    <property type="molecule type" value="Genomic_DNA"/>
</dbReference>
<dbReference type="AlphaFoldDB" id="Q05KN5"/>
<dbReference type="PIRSF" id="PIRSF038092">
    <property type="entry name" value="FMRFamid-rel_pep_precur"/>
    <property type="match status" value="1"/>
</dbReference>
<feature type="region of interest" description="Disordered" evidence="1">
    <location>
        <begin position="81"/>
        <end position="103"/>
    </location>
</feature>
<evidence type="ECO:0000313" key="3">
    <source>
        <dbReference type="EMBL" id="BAF34885.1"/>
    </source>
</evidence>
<sequence>MDTSVLVSLLALVVAMAGVTGALHIQGSPNKDDLPGSEEQMADSLMEMGGKIADNSNDNHLLSAVLRALLLGAQRETRNSVLHQPQRFGRNSNGPTLLDNEMHPHDWEGAPGQIWSMAVPQRFGRK</sequence>
<evidence type="ECO:0000313" key="4">
    <source>
        <dbReference type="EMBL" id="BAF34886.1"/>
    </source>
</evidence>
<reference evidence="4" key="1">
    <citation type="submission" date="2004-10" db="EMBL/GenBank/DDBJ databases">
        <title>Identification and molecular characterization of chicken RFamide-related peptide (GnIH) and two types of its receptors.</title>
        <authorList>
            <person name="Ikemoto T."/>
            <person name="Park M.K."/>
        </authorList>
    </citation>
    <scope>NUCLEOTIDE SEQUENCE</scope>
    <source>
        <tissue evidence="3">Whole brain</tissue>
    </source>
</reference>
<dbReference type="EMBL" id="AB193134">
    <property type="protein sequence ID" value="BAF34885.1"/>
    <property type="molecule type" value="mRNA"/>
</dbReference>
<keyword evidence="4" id="KW-0527">Neuropeptide</keyword>
<organism evidence="4">
    <name type="scientific">Tetraodon nigroviridis</name>
    <name type="common">Spotted green pufferfish</name>
    <name type="synonym">Chelonodon nigroviridis</name>
    <dbReference type="NCBI Taxonomy" id="99883"/>
    <lineage>
        <taxon>Eukaryota</taxon>
        <taxon>Metazoa</taxon>
        <taxon>Chordata</taxon>
        <taxon>Craniata</taxon>
        <taxon>Vertebrata</taxon>
        <taxon>Euteleostomi</taxon>
        <taxon>Actinopterygii</taxon>
        <taxon>Neopterygii</taxon>
        <taxon>Teleostei</taxon>
        <taxon>Neoteleostei</taxon>
        <taxon>Acanthomorphata</taxon>
        <taxon>Eupercaria</taxon>
        <taxon>Tetraodontiformes</taxon>
        <taxon>Tetradontoidea</taxon>
        <taxon>Tetraodontidae</taxon>
        <taxon>Tetraodon</taxon>
    </lineage>
</organism>
<accession>Q05KN5</accession>
<dbReference type="GO" id="GO:0007218">
    <property type="term" value="P:neuropeptide signaling pathway"/>
    <property type="evidence" value="ECO:0007669"/>
    <property type="project" value="UniProtKB-KW"/>
</dbReference>
<keyword evidence="2" id="KW-0732">Signal</keyword>
<feature type="signal peptide" evidence="2">
    <location>
        <begin position="1"/>
        <end position="22"/>
    </location>
</feature>
<evidence type="ECO:0000256" key="1">
    <source>
        <dbReference type="SAM" id="MobiDB-lite"/>
    </source>
</evidence>
<dbReference type="Pfam" id="PF15085">
    <property type="entry name" value="NPFF"/>
    <property type="match status" value="1"/>
</dbReference>
<evidence type="ECO:0000256" key="2">
    <source>
        <dbReference type="SAM" id="SignalP"/>
    </source>
</evidence>
<gene>
    <name evidence="4" type="primary">NPFF</name>
</gene>
<protein>
    <submittedName>
        <fullName evidence="4">Neuropeptide NPFF</fullName>
    </submittedName>
</protein>
<dbReference type="InterPro" id="IPR008065">
    <property type="entry name" value="NPFF"/>
</dbReference>
<dbReference type="GO" id="GO:0005184">
    <property type="term" value="F:neuropeptide hormone activity"/>
    <property type="evidence" value="ECO:0007669"/>
    <property type="project" value="InterPro"/>
</dbReference>
<feature type="chain" id="PRO_5010133253" evidence="2">
    <location>
        <begin position="23"/>
        <end position="126"/>
    </location>
</feature>
<name>Q05KN5_TETNG</name>
<feature type="compositionally biased region" description="Polar residues" evidence="1">
    <location>
        <begin position="81"/>
        <end position="95"/>
    </location>
</feature>
<dbReference type="PANTHER" id="PTHR15044">
    <property type="entry name" value="NEUROPEPTIDE FF"/>
    <property type="match status" value="1"/>
</dbReference>